<keyword evidence="3" id="KW-1185">Reference proteome</keyword>
<reference evidence="2" key="1">
    <citation type="submission" date="2023-08" db="EMBL/GenBank/DDBJ databases">
        <authorList>
            <person name="Audoor S."/>
            <person name="Bilcke G."/>
        </authorList>
    </citation>
    <scope>NUCLEOTIDE SEQUENCE</scope>
</reference>
<comment type="caution">
    <text evidence="2">The sequence shown here is derived from an EMBL/GenBank/DDBJ whole genome shotgun (WGS) entry which is preliminary data.</text>
</comment>
<protein>
    <submittedName>
        <fullName evidence="2">Uncharacterized protein</fullName>
    </submittedName>
</protein>
<feature type="compositionally biased region" description="Acidic residues" evidence="1">
    <location>
        <begin position="95"/>
        <end position="111"/>
    </location>
</feature>
<accession>A0AAD2GEJ9</accession>
<dbReference type="Gene3D" id="2.80.10.50">
    <property type="match status" value="1"/>
</dbReference>
<organism evidence="2 3">
    <name type="scientific">Cylindrotheca closterium</name>
    <dbReference type="NCBI Taxonomy" id="2856"/>
    <lineage>
        <taxon>Eukaryota</taxon>
        <taxon>Sar</taxon>
        <taxon>Stramenopiles</taxon>
        <taxon>Ochrophyta</taxon>
        <taxon>Bacillariophyta</taxon>
        <taxon>Bacillariophyceae</taxon>
        <taxon>Bacillariophycidae</taxon>
        <taxon>Bacillariales</taxon>
        <taxon>Bacillariaceae</taxon>
        <taxon>Cylindrotheca</taxon>
    </lineage>
</organism>
<dbReference type="EMBL" id="CAKOGP040002436">
    <property type="protein sequence ID" value="CAJ1969932.1"/>
    <property type="molecule type" value="Genomic_DNA"/>
</dbReference>
<feature type="region of interest" description="Disordered" evidence="1">
    <location>
        <begin position="125"/>
        <end position="152"/>
    </location>
</feature>
<gene>
    <name evidence="2" type="ORF">CYCCA115_LOCUS23957</name>
</gene>
<evidence type="ECO:0000313" key="2">
    <source>
        <dbReference type="EMBL" id="CAJ1969932.1"/>
    </source>
</evidence>
<feature type="region of interest" description="Disordered" evidence="1">
    <location>
        <begin position="387"/>
        <end position="409"/>
    </location>
</feature>
<feature type="region of interest" description="Disordered" evidence="1">
    <location>
        <begin position="562"/>
        <end position="606"/>
    </location>
</feature>
<evidence type="ECO:0000256" key="1">
    <source>
        <dbReference type="SAM" id="MobiDB-lite"/>
    </source>
</evidence>
<feature type="region of interest" description="Disordered" evidence="1">
    <location>
        <begin position="91"/>
        <end position="111"/>
    </location>
</feature>
<dbReference type="AlphaFoldDB" id="A0AAD2GEJ9"/>
<name>A0AAD2GEJ9_9STRA</name>
<evidence type="ECO:0000313" key="3">
    <source>
        <dbReference type="Proteomes" id="UP001295423"/>
    </source>
</evidence>
<sequence length="751" mass="83281">MDAPPKPGRTVAFPCIENPFRVSLYCNGNYLWCLNRGGKAGTRKRRAIDRDDFQLIETDGGTSVMIVNHKFGSVLSAVKNKRGVTRIRFISQEGMPEEESGGEMDSQEGYGDDESLACYQQEIPAASSTESLEPTESMDGTEDDNDDDDDLTNADISIECQKWQFLESLDGYVCMQNVGTGDRLGVDKRGRCTLFSEDDPVGVHNLWIVEPVTGELCFLSNAKTDSRLRCDMVGKLGMSSNWKGWEVFRFLEAGNGYVKICSWTHSLWILKCHASGKIQTGRHSDFHTDQDWCSLWAVESAPDGKGVVIRSKSFERFLCVRKNGNALVLGTYHPFDDVDDGTDSDCFSKSDDDTWYGGDISMSQSEDSCGVNSPSHRSQEAYIQEALDRRNRTERSNEQSNQRGIRRRWFRRRNNSEDLENGNNGNGNVGTLAGESIFWNLEAAHQQVYFMSAQPSETQGNITIGPFPRVSRNHRRTDKFCVIRRTMGDNKDTNDMVAQLLHIETEQYIACCEDGTVKLTLKDDESTEWMMTSSDAHGHNSFQSKLFGYYLSYTNIEDPLTGETIDGDSESVVSKLESPAKGSPNKRSPSKRSPSRLGGLFRGRSRDAGDEIDSELVGYKELSKNGYWDLGPSVPRALNSRKVRKFAFGTSLVLGSSLALPFALVGVGAVLHVGGHASVAYHVVVAGLSSADTVTSVGAVGATAYFVFRAQGVSLSDRANDPNGNGSEQDRSRFQRPFCEWRNWIPAQDSS</sequence>
<feature type="compositionally biased region" description="Acidic residues" evidence="1">
    <location>
        <begin position="139"/>
        <end position="152"/>
    </location>
</feature>
<feature type="compositionally biased region" description="Basic and acidic residues" evidence="1">
    <location>
        <begin position="387"/>
        <end position="397"/>
    </location>
</feature>
<dbReference type="Proteomes" id="UP001295423">
    <property type="component" value="Unassembled WGS sequence"/>
</dbReference>
<proteinExistence type="predicted"/>